<reference evidence="2" key="1">
    <citation type="journal article" date="2019" name="Sci. Rep.">
        <title>Draft genome of Tanacetum cinerariifolium, the natural source of mosquito coil.</title>
        <authorList>
            <person name="Yamashiro T."/>
            <person name="Shiraishi A."/>
            <person name="Satake H."/>
            <person name="Nakayama K."/>
        </authorList>
    </citation>
    <scope>NUCLEOTIDE SEQUENCE</scope>
</reference>
<dbReference type="AlphaFoldDB" id="A0A699TL47"/>
<dbReference type="GO" id="GO:0003964">
    <property type="term" value="F:RNA-directed DNA polymerase activity"/>
    <property type="evidence" value="ECO:0007669"/>
    <property type="project" value="UniProtKB-KW"/>
</dbReference>
<feature type="compositionally biased region" description="Polar residues" evidence="1">
    <location>
        <begin position="80"/>
        <end position="114"/>
    </location>
</feature>
<evidence type="ECO:0000256" key="1">
    <source>
        <dbReference type="SAM" id="MobiDB-lite"/>
    </source>
</evidence>
<feature type="region of interest" description="Disordered" evidence="1">
    <location>
        <begin position="69"/>
        <end position="114"/>
    </location>
</feature>
<evidence type="ECO:0000313" key="2">
    <source>
        <dbReference type="EMBL" id="GFD09979.1"/>
    </source>
</evidence>
<dbReference type="EMBL" id="BKCJ011249308">
    <property type="protein sequence ID" value="GFD09979.1"/>
    <property type="molecule type" value="Genomic_DNA"/>
</dbReference>
<proteinExistence type="predicted"/>
<organism evidence="2">
    <name type="scientific">Tanacetum cinerariifolium</name>
    <name type="common">Dalmatian daisy</name>
    <name type="synonym">Chrysanthemum cinerariifolium</name>
    <dbReference type="NCBI Taxonomy" id="118510"/>
    <lineage>
        <taxon>Eukaryota</taxon>
        <taxon>Viridiplantae</taxon>
        <taxon>Streptophyta</taxon>
        <taxon>Embryophyta</taxon>
        <taxon>Tracheophyta</taxon>
        <taxon>Spermatophyta</taxon>
        <taxon>Magnoliopsida</taxon>
        <taxon>eudicotyledons</taxon>
        <taxon>Gunneridae</taxon>
        <taxon>Pentapetalae</taxon>
        <taxon>asterids</taxon>
        <taxon>campanulids</taxon>
        <taxon>Asterales</taxon>
        <taxon>Asteraceae</taxon>
        <taxon>Asteroideae</taxon>
        <taxon>Anthemideae</taxon>
        <taxon>Anthemidinae</taxon>
        <taxon>Tanacetum</taxon>
    </lineage>
</organism>
<sequence length="114" mass="12356">MQNQLTNLTELLTKFVNTNSASTLSLGTLPSNTIANPRSDLKEITTRSGMFYDGSQILPPLSFLPKVVENEPEATKDTMHPTNNGSTEDVQPSIVQSESPILTSEPVNSPTIKP</sequence>
<protein>
    <submittedName>
        <fullName evidence="2">Reverse transcriptase domain-containing protein</fullName>
    </submittedName>
</protein>
<keyword evidence="2" id="KW-0548">Nucleotidyltransferase</keyword>
<name>A0A699TL47_TANCI</name>
<gene>
    <name evidence="2" type="ORF">Tci_881948</name>
</gene>
<comment type="caution">
    <text evidence="2">The sequence shown here is derived from an EMBL/GenBank/DDBJ whole genome shotgun (WGS) entry which is preliminary data.</text>
</comment>
<keyword evidence="2" id="KW-0695">RNA-directed DNA polymerase</keyword>
<feature type="non-terminal residue" evidence="2">
    <location>
        <position position="114"/>
    </location>
</feature>
<accession>A0A699TL47</accession>
<keyword evidence="2" id="KW-0808">Transferase</keyword>